<gene>
    <name evidence="1" type="ORF">FNJ47_26945</name>
</gene>
<reference evidence="1 2" key="1">
    <citation type="journal article" date="2020" name="Arch. Microbiol.">
        <title>Bradyrhizobium uaiense sp. nov., a new highly efficient cowpea symbiont.</title>
        <authorList>
            <person name="Cabral Michel D."/>
            <person name="Azarias Guimaraes A."/>
            <person name="Martins da Costa E."/>
            <person name="Soares de Carvalho T."/>
            <person name="Balsanelli E."/>
            <person name="Willems A."/>
            <person name="Maltempi de Souza E."/>
            <person name="de Souza Moreira F.M."/>
        </authorList>
    </citation>
    <scope>NUCLEOTIDE SEQUENCE [LARGE SCALE GENOMIC DNA]</scope>
    <source>
        <strain evidence="1 2">UFLA 03-164</strain>
    </source>
</reference>
<accession>A0A6P1BLG9</accession>
<dbReference type="RefSeq" id="WP_163158498.1">
    <property type="nucleotide sequence ID" value="NZ_VKHP01000127.1"/>
</dbReference>
<proteinExistence type="predicted"/>
<evidence type="ECO:0000313" key="1">
    <source>
        <dbReference type="EMBL" id="NEU99367.1"/>
    </source>
</evidence>
<dbReference type="AlphaFoldDB" id="A0A6P1BLG9"/>
<dbReference type="Proteomes" id="UP000468531">
    <property type="component" value="Unassembled WGS sequence"/>
</dbReference>
<keyword evidence="2" id="KW-1185">Reference proteome</keyword>
<evidence type="ECO:0000313" key="2">
    <source>
        <dbReference type="Proteomes" id="UP000468531"/>
    </source>
</evidence>
<dbReference type="EMBL" id="VKHP01000127">
    <property type="protein sequence ID" value="NEU99367.1"/>
    <property type="molecule type" value="Genomic_DNA"/>
</dbReference>
<name>A0A6P1BLG9_9BRAD</name>
<protein>
    <submittedName>
        <fullName evidence="1">Uncharacterized protein</fullName>
    </submittedName>
</protein>
<sequence>MRGTCVGSRQRRDEFFDDTVSETFLSRIAAHALKRQAATAGWIASGSVSVASGSIRQPYRPAALRKQVEAEGRPVKTLLALAGTLRKNKVFQHIGHRLFLFLLSALLSRRVISHAE</sequence>
<comment type="caution">
    <text evidence="1">The sequence shown here is derived from an EMBL/GenBank/DDBJ whole genome shotgun (WGS) entry which is preliminary data.</text>
</comment>
<organism evidence="1 2">
    <name type="scientific">Bradyrhizobium uaiense</name>
    <dbReference type="NCBI Taxonomy" id="2594946"/>
    <lineage>
        <taxon>Bacteria</taxon>
        <taxon>Pseudomonadati</taxon>
        <taxon>Pseudomonadota</taxon>
        <taxon>Alphaproteobacteria</taxon>
        <taxon>Hyphomicrobiales</taxon>
        <taxon>Nitrobacteraceae</taxon>
        <taxon>Bradyrhizobium</taxon>
    </lineage>
</organism>